<feature type="transmembrane region" description="Helical" evidence="9">
    <location>
        <begin position="225"/>
        <end position="252"/>
    </location>
</feature>
<dbReference type="Pfam" id="PF00002">
    <property type="entry name" value="7tm_2"/>
    <property type="match status" value="1"/>
</dbReference>
<protein>
    <submittedName>
        <fullName evidence="11">Secretin receptor</fullName>
    </submittedName>
</protein>
<evidence type="ECO:0000259" key="10">
    <source>
        <dbReference type="PROSITE" id="PS50261"/>
    </source>
</evidence>
<dbReference type="GO" id="GO:0017046">
    <property type="term" value="F:peptide hormone binding"/>
    <property type="evidence" value="ECO:0007669"/>
    <property type="project" value="TreeGrafter"/>
</dbReference>
<organism evidence="11 12">
    <name type="scientific">Hypsibius exemplaris</name>
    <name type="common">Freshwater tardigrade</name>
    <dbReference type="NCBI Taxonomy" id="2072580"/>
    <lineage>
        <taxon>Eukaryota</taxon>
        <taxon>Metazoa</taxon>
        <taxon>Ecdysozoa</taxon>
        <taxon>Tardigrada</taxon>
        <taxon>Eutardigrada</taxon>
        <taxon>Parachela</taxon>
        <taxon>Hypsibioidea</taxon>
        <taxon>Hypsibiidae</taxon>
        <taxon>Hypsibius</taxon>
    </lineage>
</organism>
<dbReference type="InterPro" id="IPR000832">
    <property type="entry name" value="GPCR_2_secretin-like"/>
</dbReference>
<comment type="caution">
    <text evidence="11">The sequence shown here is derived from an EMBL/GenBank/DDBJ whole genome shotgun (WGS) entry which is preliminary data.</text>
</comment>
<dbReference type="PRINTS" id="PR00249">
    <property type="entry name" value="GPCRSECRETIN"/>
</dbReference>
<evidence type="ECO:0000313" key="11">
    <source>
        <dbReference type="EMBL" id="OQV20355.1"/>
    </source>
</evidence>
<keyword evidence="6 11" id="KW-0675">Receptor</keyword>
<keyword evidence="12" id="KW-1185">Reference proteome</keyword>
<evidence type="ECO:0000256" key="6">
    <source>
        <dbReference type="ARBA" id="ARBA00023170"/>
    </source>
</evidence>
<dbReference type="GO" id="GO:0005886">
    <property type="term" value="C:plasma membrane"/>
    <property type="evidence" value="ECO:0007669"/>
    <property type="project" value="TreeGrafter"/>
</dbReference>
<evidence type="ECO:0000313" key="12">
    <source>
        <dbReference type="Proteomes" id="UP000192578"/>
    </source>
</evidence>
<proteinExistence type="predicted"/>
<dbReference type="GO" id="GO:0007188">
    <property type="term" value="P:adenylate cyclase-modulating G protein-coupled receptor signaling pathway"/>
    <property type="evidence" value="ECO:0007669"/>
    <property type="project" value="TreeGrafter"/>
</dbReference>
<keyword evidence="4" id="KW-0297">G-protein coupled receptor</keyword>
<keyword evidence="3 9" id="KW-1133">Transmembrane helix</keyword>
<feature type="transmembrane region" description="Helical" evidence="9">
    <location>
        <begin position="71"/>
        <end position="91"/>
    </location>
</feature>
<evidence type="ECO:0000256" key="2">
    <source>
        <dbReference type="ARBA" id="ARBA00022692"/>
    </source>
</evidence>
<evidence type="ECO:0000256" key="5">
    <source>
        <dbReference type="ARBA" id="ARBA00023136"/>
    </source>
</evidence>
<dbReference type="InterPro" id="IPR050332">
    <property type="entry name" value="GPCR_2"/>
</dbReference>
<dbReference type="Gene3D" id="4.10.1240.10">
    <property type="entry name" value="GPCR, family 2, extracellular hormone receptor domain"/>
    <property type="match status" value="1"/>
</dbReference>
<feature type="transmembrane region" description="Helical" evidence="9">
    <location>
        <begin position="143"/>
        <end position="164"/>
    </location>
</feature>
<evidence type="ECO:0000256" key="9">
    <source>
        <dbReference type="SAM" id="Phobius"/>
    </source>
</evidence>
<evidence type="ECO:0000256" key="3">
    <source>
        <dbReference type="ARBA" id="ARBA00022989"/>
    </source>
</evidence>
<dbReference type="AlphaFoldDB" id="A0A1W0WYW6"/>
<reference evidence="12" key="1">
    <citation type="submission" date="2017-01" db="EMBL/GenBank/DDBJ databases">
        <title>Comparative genomics of anhydrobiosis in the tardigrade Hypsibius dujardini.</title>
        <authorList>
            <person name="Yoshida Y."/>
            <person name="Koutsovoulos G."/>
            <person name="Laetsch D."/>
            <person name="Stevens L."/>
            <person name="Kumar S."/>
            <person name="Horikawa D."/>
            <person name="Ishino K."/>
            <person name="Komine S."/>
            <person name="Tomita M."/>
            <person name="Blaxter M."/>
            <person name="Arakawa K."/>
        </authorList>
    </citation>
    <scope>NUCLEOTIDE SEQUENCE [LARGE SCALE GENOMIC DNA]</scope>
    <source>
        <strain evidence="12">Z151</strain>
    </source>
</reference>
<dbReference type="PANTHER" id="PTHR45620">
    <property type="entry name" value="PDF RECEPTOR-LIKE PROTEIN-RELATED"/>
    <property type="match status" value="1"/>
</dbReference>
<dbReference type="PROSITE" id="PS50261">
    <property type="entry name" value="G_PROTEIN_RECEP_F2_4"/>
    <property type="match status" value="1"/>
</dbReference>
<feature type="transmembrane region" description="Helical" evidence="9">
    <location>
        <begin position="308"/>
        <end position="332"/>
    </location>
</feature>
<feature type="region of interest" description="Disordered" evidence="8">
    <location>
        <begin position="456"/>
        <end position="490"/>
    </location>
</feature>
<evidence type="ECO:0000256" key="8">
    <source>
        <dbReference type="SAM" id="MobiDB-lite"/>
    </source>
</evidence>
<keyword evidence="7" id="KW-0807">Transducer</keyword>
<feature type="transmembrane region" description="Helical" evidence="9">
    <location>
        <begin position="103"/>
        <end position="123"/>
    </location>
</feature>
<evidence type="ECO:0000256" key="7">
    <source>
        <dbReference type="ARBA" id="ARBA00023224"/>
    </source>
</evidence>
<dbReference type="EMBL" id="MTYJ01000031">
    <property type="protein sequence ID" value="OQV20355.1"/>
    <property type="molecule type" value="Genomic_DNA"/>
</dbReference>
<dbReference type="Gene3D" id="1.20.1070.10">
    <property type="entry name" value="Rhodopsin 7-helix transmembrane proteins"/>
    <property type="match status" value="1"/>
</dbReference>
<accession>A0A1W0WYW6</accession>
<dbReference type="InterPro" id="IPR036445">
    <property type="entry name" value="GPCR_2_extracell_dom_sf"/>
</dbReference>
<feature type="transmembrane region" description="Helical" evidence="9">
    <location>
        <begin position="184"/>
        <end position="205"/>
    </location>
</feature>
<gene>
    <name evidence="11" type="ORF">BV898_05641</name>
</gene>
<feature type="region of interest" description="Disordered" evidence="8">
    <location>
        <begin position="357"/>
        <end position="376"/>
    </location>
</feature>
<dbReference type="GO" id="GO:0007166">
    <property type="term" value="P:cell surface receptor signaling pathway"/>
    <property type="evidence" value="ECO:0007669"/>
    <property type="project" value="InterPro"/>
</dbReference>
<feature type="compositionally biased region" description="Low complexity" evidence="8">
    <location>
        <begin position="456"/>
        <end position="485"/>
    </location>
</feature>
<comment type="subcellular location">
    <subcellularLocation>
        <location evidence="1">Membrane</location>
        <topology evidence="1">Multi-pass membrane protein</topology>
    </subcellularLocation>
</comment>
<evidence type="ECO:0000256" key="4">
    <source>
        <dbReference type="ARBA" id="ARBA00023040"/>
    </source>
</evidence>
<feature type="transmembrane region" description="Helical" evidence="9">
    <location>
        <begin position="273"/>
        <end position="296"/>
    </location>
</feature>
<keyword evidence="2 9" id="KW-0812">Transmembrane</keyword>
<feature type="domain" description="G-protein coupled receptors family 2 profile 2" evidence="10">
    <location>
        <begin position="66"/>
        <end position="333"/>
    </location>
</feature>
<dbReference type="OrthoDB" id="6433780at2759"/>
<sequence>MPDAVAENASRFCTENGTWFAKLINGQMKPWSNYTACNYTFTGNMGHQINPLTDQEYRLIAALPYLKALTVTGYSISLISLLAAITILLGFKRLYCPRNTLHINLFVSFIFRALAVILSRGNFRESESRNSVENQNLQENGVGCRIGIMVFQYAIMANYFWIFIEGCYLNSIMSFSVFTDHSKIWPHIVGGWAPPLLFVGIWAIVKGLTHNVQCWSTHTEDPGNFWILRGPITATIVMNFIFFLNIGRIIFIQFKNQTNLREQQTTKLKYRKMAKATLILLAVFGIHFFLLIFVAELSKDSLNTHVEIAWLVIDITVSSFQGLLAATLLCFTNGEVRNEVGRLVFRHRGALSVLRRNSSTHTHSTSRFRQSSEPNLRIDSIRMKTTTTTQQQRSRDSSIYNPMAKQAAHLKIPRIMNQASCESLYIANTAQNTAHNTAQNSDEELDDVDALPRTTQTLTTQTPTTQTLTTQTPTTQTPTTQTPTTSPSYMRQLSNTHTLVGSRSSNGEVHFNSSDK</sequence>
<dbReference type="PANTHER" id="PTHR45620:SF1">
    <property type="entry name" value="G-PROTEIN COUPLED RECEPTORS FAMILY 2 PROFILE 2 DOMAIN-CONTAINING PROTEIN"/>
    <property type="match status" value="1"/>
</dbReference>
<dbReference type="InterPro" id="IPR017981">
    <property type="entry name" value="GPCR_2-like_7TM"/>
</dbReference>
<dbReference type="Proteomes" id="UP000192578">
    <property type="component" value="Unassembled WGS sequence"/>
</dbReference>
<feature type="compositionally biased region" description="Low complexity" evidence="8">
    <location>
        <begin position="357"/>
        <end position="372"/>
    </location>
</feature>
<dbReference type="GO" id="GO:0008528">
    <property type="term" value="F:G protein-coupled peptide receptor activity"/>
    <property type="evidence" value="ECO:0007669"/>
    <property type="project" value="TreeGrafter"/>
</dbReference>
<name>A0A1W0WYW6_HYPEX</name>
<evidence type="ECO:0000256" key="1">
    <source>
        <dbReference type="ARBA" id="ARBA00004141"/>
    </source>
</evidence>
<dbReference type="SUPFAM" id="SSF111418">
    <property type="entry name" value="Hormone receptor domain"/>
    <property type="match status" value="1"/>
</dbReference>
<keyword evidence="5 9" id="KW-0472">Membrane</keyword>